<comment type="caution">
    <text evidence="2">The sequence shown here is derived from an EMBL/GenBank/DDBJ whole genome shotgun (WGS) entry which is preliminary data.</text>
</comment>
<keyword evidence="3" id="KW-1185">Reference proteome</keyword>
<evidence type="ECO:0000259" key="1">
    <source>
        <dbReference type="Pfam" id="PF18007"/>
    </source>
</evidence>
<protein>
    <submittedName>
        <fullName evidence="2">DUF5593 domain-containing protein</fullName>
    </submittedName>
</protein>
<dbReference type="Pfam" id="PF18007">
    <property type="entry name" value="Rv3651-like_N"/>
    <property type="match status" value="1"/>
</dbReference>
<dbReference type="AlphaFoldDB" id="A0A9X2J0N8"/>
<organism evidence="2 3">
    <name type="scientific">Nocardia pulmonis</name>
    <dbReference type="NCBI Taxonomy" id="2951408"/>
    <lineage>
        <taxon>Bacteria</taxon>
        <taxon>Bacillati</taxon>
        <taxon>Actinomycetota</taxon>
        <taxon>Actinomycetes</taxon>
        <taxon>Mycobacteriales</taxon>
        <taxon>Nocardiaceae</taxon>
        <taxon>Nocardia</taxon>
    </lineage>
</organism>
<dbReference type="Proteomes" id="UP001139157">
    <property type="component" value="Unassembled WGS sequence"/>
</dbReference>
<dbReference type="InterPro" id="IPR041458">
    <property type="entry name" value="Rv3651-like_N"/>
</dbReference>
<feature type="domain" description="Rv3651-like N-terminal" evidence="1">
    <location>
        <begin position="6"/>
        <end position="98"/>
    </location>
</feature>
<evidence type="ECO:0000313" key="3">
    <source>
        <dbReference type="Proteomes" id="UP001139157"/>
    </source>
</evidence>
<name>A0A9X2J0N8_9NOCA</name>
<accession>A0A9X2J0N8</accession>
<gene>
    <name evidence="2" type="ORF">NDR86_27400</name>
</gene>
<sequence length="326" mass="36326">MSDNCWLLVETLGLKSEPTVVADGHRSRDWTSLSRARRNFGAVGSRLVSRAVARASAGHEVDSRESDLRVVALPIRCAFGAIHGVETWIGESDQTPPPRRGIAAWDWLSKTELAHHGPGLEKLIWARAAEDVRVVRTPPEVFGRMVRFDRRLEYSAIVAGTDPSGRWQGEVEMRGDDDRVRCFQMIVRVHRDGGVVTRSLMHEISDVRSPQPTPELAVTRAAVQSDDVGVGFIELNFGVIWEWIRDPLPPLDRWAVERPEIHPDDLSAYRSTCREVAEREQAGAPLVLTTRVRFDGTDWIPVRMEISCISGALPQGIIRVSPAPPA</sequence>
<dbReference type="EMBL" id="JAMRXG010000013">
    <property type="protein sequence ID" value="MCM6777220.1"/>
    <property type="molecule type" value="Genomic_DNA"/>
</dbReference>
<reference evidence="2" key="1">
    <citation type="submission" date="2022-06" db="EMBL/GenBank/DDBJ databases">
        <title>Novel species in genus nocardia.</title>
        <authorList>
            <person name="Li F."/>
        </authorList>
    </citation>
    <scope>NUCLEOTIDE SEQUENCE</scope>
    <source>
        <strain evidence="2">CDC141</strain>
    </source>
</reference>
<dbReference type="RefSeq" id="WP_251916074.1">
    <property type="nucleotide sequence ID" value="NZ_JAMRXG010000013.1"/>
</dbReference>
<proteinExistence type="predicted"/>
<evidence type="ECO:0000313" key="2">
    <source>
        <dbReference type="EMBL" id="MCM6777220.1"/>
    </source>
</evidence>